<sequence>MPSASYQKHADARRAYQRRYNAIHRVGHRKVSKAARQELHDRRYNELEDWIAVYTNDTIRKSPCYDDLCLPWMLRAEREAWSSLLEMEDRMRSTHGEEWLNAWREEVAPLPKSMASQMHGPLPELPDCAYQCTDEQTPEELFRHHQLQMVANYHQFVDLLGQGLEAIRQATYDNALIMQGRW</sequence>
<gene>
    <name evidence="1" type="ORF">CERSUDRAFT_101024</name>
</gene>
<dbReference type="Proteomes" id="UP000016930">
    <property type="component" value="Unassembled WGS sequence"/>
</dbReference>
<accession>M2P661</accession>
<reference evidence="1 2" key="1">
    <citation type="journal article" date="2012" name="Proc. Natl. Acad. Sci. U.S.A.">
        <title>Comparative genomics of Ceriporiopsis subvermispora and Phanerochaete chrysosporium provide insight into selective ligninolysis.</title>
        <authorList>
            <person name="Fernandez-Fueyo E."/>
            <person name="Ruiz-Duenas F.J."/>
            <person name="Ferreira P."/>
            <person name="Floudas D."/>
            <person name="Hibbett D.S."/>
            <person name="Canessa P."/>
            <person name="Larrondo L.F."/>
            <person name="James T.Y."/>
            <person name="Seelenfreund D."/>
            <person name="Lobos S."/>
            <person name="Polanco R."/>
            <person name="Tello M."/>
            <person name="Honda Y."/>
            <person name="Watanabe T."/>
            <person name="Watanabe T."/>
            <person name="Ryu J.S."/>
            <person name="Kubicek C.P."/>
            <person name="Schmoll M."/>
            <person name="Gaskell J."/>
            <person name="Hammel K.E."/>
            <person name="St John F.J."/>
            <person name="Vanden Wymelenberg A."/>
            <person name="Sabat G."/>
            <person name="Splinter BonDurant S."/>
            <person name="Syed K."/>
            <person name="Yadav J.S."/>
            <person name="Doddapaneni H."/>
            <person name="Subramanian V."/>
            <person name="Lavin J.L."/>
            <person name="Oguiza J.A."/>
            <person name="Perez G."/>
            <person name="Pisabarro A.G."/>
            <person name="Ramirez L."/>
            <person name="Santoyo F."/>
            <person name="Master E."/>
            <person name="Coutinho P.M."/>
            <person name="Henrissat B."/>
            <person name="Lombard V."/>
            <person name="Magnuson J.K."/>
            <person name="Kuees U."/>
            <person name="Hori C."/>
            <person name="Igarashi K."/>
            <person name="Samejima M."/>
            <person name="Held B.W."/>
            <person name="Barry K.W."/>
            <person name="LaButti K.M."/>
            <person name="Lapidus A."/>
            <person name="Lindquist E.A."/>
            <person name="Lucas S.M."/>
            <person name="Riley R."/>
            <person name="Salamov A.A."/>
            <person name="Hoffmeister D."/>
            <person name="Schwenk D."/>
            <person name="Hadar Y."/>
            <person name="Yarden O."/>
            <person name="de Vries R.P."/>
            <person name="Wiebenga A."/>
            <person name="Stenlid J."/>
            <person name="Eastwood D."/>
            <person name="Grigoriev I.V."/>
            <person name="Berka R.M."/>
            <person name="Blanchette R.A."/>
            <person name="Kersten P."/>
            <person name="Martinez A.T."/>
            <person name="Vicuna R."/>
            <person name="Cullen D."/>
        </authorList>
    </citation>
    <scope>NUCLEOTIDE SEQUENCE [LARGE SCALE GENOMIC DNA]</scope>
    <source>
        <strain evidence="1 2">B</strain>
    </source>
</reference>
<protein>
    <submittedName>
        <fullName evidence="1">Uncharacterized protein</fullName>
    </submittedName>
</protein>
<evidence type="ECO:0000313" key="2">
    <source>
        <dbReference type="Proteomes" id="UP000016930"/>
    </source>
</evidence>
<name>M2P661_CERS8</name>
<proteinExistence type="predicted"/>
<dbReference type="AlphaFoldDB" id="M2P661"/>
<dbReference type="HOGENOM" id="CLU_1427813_0_0_1"/>
<keyword evidence="2" id="KW-1185">Reference proteome</keyword>
<dbReference type="EMBL" id="KB445858">
    <property type="protein sequence ID" value="EMD30749.1"/>
    <property type="molecule type" value="Genomic_DNA"/>
</dbReference>
<dbReference type="OrthoDB" id="3264042at2759"/>
<evidence type="ECO:0000313" key="1">
    <source>
        <dbReference type="EMBL" id="EMD30749.1"/>
    </source>
</evidence>
<organism evidence="1 2">
    <name type="scientific">Ceriporiopsis subvermispora (strain B)</name>
    <name type="common">White-rot fungus</name>
    <name type="synonym">Gelatoporia subvermispora</name>
    <dbReference type="NCBI Taxonomy" id="914234"/>
    <lineage>
        <taxon>Eukaryota</taxon>
        <taxon>Fungi</taxon>
        <taxon>Dikarya</taxon>
        <taxon>Basidiomycota</taxon>
        <taxon>Agaricomycotina</taxon>
        <taxon>Agaricomycetes</taxon>
        <taxon>Polyporales</taxon>
        <taxon>Gelatoporiaceae</taxon>
        <taxon>Gelatoporia</taxon>
    </lineage>
</organism>